<reference evidence="1 2" key="1">
    <citation type="submission" date="2021-07" db="EMBL/GenBank/DDBJ databases">
        <authorList>
            <consortium name="Genoscope - CEA"/>
            <person name="William W."/>
        </authorList>
    </citation>
    <scope>NUCLEOTIDE SEQUENCE [LARGE SCALE GENOMIC DNA]</scope>
</reference>
<sequence length="108" mass="12199">MALPAAVVYSDLWVCSGLGTFPFCRLRFRGSHLLFCSMLCGLSRVCLCFKRRKETFALLVSASPTPLLRVIYCVEWPVLAVNLPPTPSESARHWPGVVFWVWIMTFCA</sequence>
<proteinExistence type="predicted"/>
<organism evidence="1 2">
    <name type="scientific">Brassica campestris</name>
    <name type="common">Field mustard</name>
    <dbReference type="NCBI Taxonomy" id="3711"/>
    <lineage>
        <taxon>Eukaryota</taxon>
        <taxon>Viridiplantae</taxon>
        <taxon>Streptophyta</taxon>
        <taxon>Embryophyta</taxon>
        <taxon>Tracheophyta</taxon>
        <taxon>Spermatophyta</taxon>
        <taxon>Magnoliopsida</taxon>
        <taxon>eudicotyledons</taxon>
        <taxon>Gunneridae</taxon>
        <taxon>Pentapetalae</taxon>
        <taxon>rosids</taxon>
        <taxon>malvids</taxon>
        <taxon>Brassicales</taxon>
        <taxon>Brassicaceae</taxon>
        <taxon>Brassiceae</taxon>
        <taxon>Brassica</taxon>
    </lineage>
</organism>
<evidence type="ECO:0000313" key="1">
    <source>
        <dbReference type="EMBL" id="CAG7903546.1"/>
    </source>
</evidence>
<protein>
    <submittedName>
        <fullName evidence="1">Uncharacterized protein</fullName>
    </submittedName>
</protein>
<dbReference type="Gramene" id="A07p31900.2_BraZ1">
    <property type="protein sequence ID" value="A07p31900.2_BraZ1.CDS.1"/>
    <property type="gene ID" value="A07g31900.2_BraZ1"/>
</dbReference>
<gene>
    <name evidence="1" type="ORF">BRAPAZ1V2_A07P31900.2</name>
</gene>
<dbReference type="EMBL" id="LS974623">
    <property type="protein sequence ID" value="CAG7903546.1"/>
    <property type="molecule type" value="Genomic_DNA"/>
</dbReference>
<dbReference type="AlphaFoldDB" id="A0A8D9HTQ3"/>
<dbReference type="Proteomes" id="UP000694005">
    <property type="component" value="Chromosome A07"/>
</dbReference>
<evidence type="ECO:0000313" key="2">
    <source>
        <dbReference type="Proteomes" id="UP000694005"/>
    </source>
</evidence>
<name>A0A8D9HTQ3_BRACM</name>
<accession>A0A8D9HTQ3</accession>